<dbReference type="PANTHER" id="PTHR11938">
    <property type="entry name" value="FAD NADPH DEHYDROGENASE/OXIDOREDUCTASE"/>
    <property type="match status" value="1"/>
</dbReference>
<evidence type="ECO:0000256" key="7">
    <source>
        <dbReference type="ARBA" id="ARBA00022723"/>
    </source>
</evidence>
<evidence type="ECO:0000256" key="8">
    <source>
        <dbReference type="ARBA" id="ARBA00022962"/>
    </source>
</evidence>
<dbReference type="GO" id="GO:0004355">
    <property type="term" value="F:glutamate synthase (NADPH) activity"/>
    <property type="evidence" value="ECO:0007669"/>
    <property type="project" value="UniProtKB-EC"/>
</dbReference>
<sequence>MNNSQGLYRPEFEKDNCGFGLIAQMDDQPSHWLVDTAIAALARLTHRGAVAADGKTGDGCGLLLKKPDSFLRLCANQQDIELGTLYAVGMVFLNRDDKLAASARDAL</sequence>
<reference evidence="16" key="1">
    <citation type="submission" date="2018-06" db="EMBL/GenBank/DDBJ databases">
        <authorList>
            <person name="Zhirakovskaya E."/>
        </authorList>
    </citation>
    <scope>NUCLEOTIDE SEQUENCE</scope>
</reference>
<comment type="cofactor">
    <cofactor evidence="1">
        <name>FMN</name>
        <dbReference type="ChEBI" id="CHEBI:58210"/>
    </cofactor>
</comment>
<evidence type="ECO:0000313" key="16">
    <source>
        <dbReference type="EMBL" id="VAW94275.1"/>
    </source>
</evidence>
<dbReference type="AlphaFoldDB" id="A0A3B0ZL79"/>
<keyword evidence="12" id="KW-0314">Glutamate biosynthesis</keyword>
<evidence type="ECO:0000256" key="1">
    <source>
        <dbReference type="ARBA" id="ARBA00001917"/>
    </source>
</evidence>
<evidence type="ECO:0000256" key="12">
    <source>
        <dbReference type="ARBA" id="ARBA00023164"/>
    </source>
</evidence>
<dbReference type="GO" id="GO:0046872">
    <property type="term" value="F:metal ion binding"/>
    <property type="evidence" value="ECO:0007669"/>
    <property type="project" value="UniProtKB-KW"/>
</dbReference>
<dbReference type="InterPro" id="IPR017932">
    <property type="entry name" value="GATase_2_dom"/>
</dbReference>
<dbReference type="GO" id="GO:0051538">
    <property type="term" value="F:3 iron, 4 sulfur cluster binding"/>
    <property type="evidence" value="ECO:0007669"/>
    <property type="project" value="UniProtKB-KW"/>
</dbReference>
<keyword evidence="6" id="KW-0288">FMN</keyword>
<name>A0A3B0ZL79_9ZZZZ</name>
<dbReference type="SUPFAM" id="SSF56235">
    <property type="entry name" value="N-terminal nucleophile aminohydrolases (Ntn hydrolases)"/>
    <property type="match status" value="1"/>
</dbReference>
<evidence type="ECO:0000256" key="14">
    <source>
        <dbReference type="ARBA" id="ARBA00029440"/>
    </source>
</evidence>
<comment type="similarity">
    <text evidence="3">Belongs to the glutamate synthase family.</text>
</comment>
<keyword evidence="5" id="KW-0285">Flavoprotein</keyword>
<evidence type="ECO:0000256" key="9">
    <source>
        <dbReference type="ARBA" id="ARBA00023002"/>
    </source>
</evidence>
<dbReference type="Gene3D" id="3.60.20.10">
    <property type="entry name" value="Glutamine Phosphoribosylpyrophosphate, subunit 1, domain 1"/>
    <property type="match status" value="1"/>
</dbReference>
<proteinExistence type="inferred from homology"/>
<evidence type="ECO:0000256" key="3">
    <source>
        <dbReference type="ARBA" id="ARBA00009716"/>
    </source>
</evidence>
<feature type="domain" description="Glutamine amidotransferase type-2" evidence="15">
    <location>
        <begin position="17"/>
        <end position="107"/>
    </location>
</feature>
<accession>A0A3B0ZL79</accession>
<evidence type="ECO:0000256" key="13">
    <source>
        <dbReference type="ARBA" id="ARBA00023291"/>
    </source>
</evidence>
<keyword evidence="10" id="KW-0408">Iron</keyword>
<evidence type="ECO:0000256" key="10">
    <source>
        <dbReference type="ARBA" id="ARBA00023004"/>
    </source>
</evidence>
<dbReference type="PANTHER" id="PTHR11938:SF148">
    <property type="entry name" value="GLUTAMATE SYNTHASE [NADPH] LARGE CHAIN"/>
    <property type="match status" value="1"/>
</dbReference>
<keyword evidence="9 16" id="KW-0560">Oxidoreductase</keyword>
<dbReference type="EMBL" id="UOFU01000046">
    <property type="protein sequence ID" value="VAW94275.1"/>
    <property type="molecule type" value="Genomic_DNA"/>
</dbReference>
<dbReference type="Pfam" id="PF00310">
    <property type="entry name" value="GATase_2"/>
    <property type="match status" value="1"/>
</dbReference>
<evidence type="ECO:0000256" key="5">
    <source>
        <dbReference type="ARBA" id="ARBA00022630"/>
    </source>
</evidence>
<evidence type="ECO:0000256" key="6">
    <source>
        <dbReference type="ARBA" id="ARBA00022643"/>
    </source>
</evidence>
<feature type="non-terminal residue" evidence="16">
    <location>
        <position position="107"/>
    </location>
</feature>
<dbReference type="EC" id="1.4.1.13" evidence="16"/>
<comment type="pathway">
    <text evidence="14">Amino-acid biosynthesis.</text>
</comment>
<dbReference type="PROSITE" id="PS51278">
    <property type="entry name" value="GATASE_TYPE_2"/>
    <property type="match status" value="1"/>
</dbReference>
<keyword evidence="7" id="KW-0479">Metal-binding</keyword>
<organism evidence="16">
    <name type="scientific">hydrothermal vent metagenome</name>
    <dbReference type="NCBI Taxonomy" id="652676"/>
    <lineage>
        <taxon>unclassified sequences</taxon>
        <taxon>metagenomes</taxon>
        <taxon>ecological metagenomes</taxon>
    </lineage>
</organism>
<keyword evidence="8" id="KW-0315">Glutamine amidotransferase</keyword>
<dbReference type="GO" id="GO:0006537">
    <property type="term" value="P:glutamate biosynthetic process"/>
    <property type="evidence" value="ECO:0007669"/>
    <property type="project" value="UniProtKB-KW"/>
</dbReference>
<dbReference type="InterPro" id="IPR029055">
    <property type="entry name" value="Ntn_hydrolases_N"/>
</dbReference>
<dbReference type="GO" id="GO:0019676">
    <property type="term" value="P:ammonia assimilation cycle"/>
    <property type="evidence" value="ECO:0007669"/>
    <property type="project" value="TreeGrafter"/>
</dbReference>
<dbReference type="InterPro" id="IPR050711">
    <property type="entry name" value="ET-N_metabolism_enzyme"/>
</dbReference>
<gene>
    <name evidence="16" type="ORF">MNBD_GAMMA20-1341</name>
</gene>
<keyword evidence="4" id="KW-0028">Amino-acid biosynthesis</keyword>
<evidence type="ECO:0000256" key="2">
    <source>
        <dbReference type="ARBA" id="ARBA00001927"/>
    </source>
</evidence>
<protein>
    <submittedName>
        <fullName evidence="16">Glutamate synthase [NADPH] large chain</fullName>
        <ecNumber evidence="16">1.4.1.13</ecNumber>
    </submittedName>
</protein>
<evidence type="ECO:0000256" key="11">
    <source>
        <dbReference type="ARBA" id="ARBA00023014"/>
    </source>
</evidence>
<keyword evidence="11" id="KW-0411">Iron-sulfur</keyword>
<evidence type="ECO:0000259" key="15">
    <source>
        <dbReference type="PROSITE" id="PS51278"/>
    </source>
</evidence>
<evidence type="ECO:0000256" key="4">
    <source>
        <dbReference type="ARBA" id="ARBA00022605"/>
    </source>
</evidence>
<comment type="cofactor">
    <cofactor evidence="2">
        <name>[3Fe-4S] cluster</name>
        <dbReference type="ChEBI" id="CHEBI:21137"/>
    </cofactor>
</comment>
<keyword evidence="13" id="KW-0003">3Fe-4S</keyword>